<keyword evidence="1" id="KW-0175">Coiled coil</keyword>
<dbReference type="SMART" id="SM00267">
    <property type="entry name" value="GGDEF"/>
    <property type="match status" value="1"/>
</dbReference>
<keyword evidence="2" id="KW-1133">Transmembrane helix</keyword>
<dbReference type="SUPFAM" id="SSF55073">
    <property type="entry name" value="Nucleotide cyclase"/>
    <property type="match status" value="1"/>
</dbReference>
<evidence type="ECO:0000313" key="5">
    <source>
        <dbReference type="Proteomes" id="UP000659630"/>
    </source>
</evidence>
<dbReference type="Gene3D" id="3.30.70.270">
    <property type="match status" value="1"/>
</dbReference>
<feature type="transmembrane region" description="Helical" evidence="2">
    <location>
        <begin position="6"/>
        <end position="23"/>
    </location>
</feature>
<name>A0A923I785_9FIRM</name>
<dbReference type="InterPro" id="IPR043128">
    <property type="entry name" value="Rev_trsase/Diguanyl_cyclase"/>
</dbReference>
<dbReference type="PANTHER" id="PTHR45138:SF9">
    <property type="entry name" value="DIGUANYLATE CYCLASE DGCM-RELATED"/>
    <property type="match status" value="1"/>
</dbReference>
<dbReference type="Pfam" id="PF00990">
    <property type="entry name" value="GGDEF"/>
    <property type="match status" value="1"/>
</dbReference>
<feature type="transmembrane region" description="Helical" evidence="2">
    <location>
        <begin position="193"/>
        <end position="218"/>
    </location>
</feature>
<evidence type="ECO:0000256" key="2">
    <source>
        <dbReference type="SAM" id="Phobius"/>
    </source>
</evidence>
<dbReference type="RefSeq" id="WP_186887960.1">
    <property type="nucleotide sequence ID" value="NZ_JACONZ010000003.1"/>
</dbReference>
<dbReference type="InterPro" id="IPR000160">
    <property type="entry name" value="GGDEF_dom"/>
</dbReference>
<dbReference type="InterPro" id="IPR029787">
    <property type="entry name" value="Nucleotide_cyclase"/>
</dbReference>
<protein>
    <submittedName>
        <fullName evidence="4">GGDEF domain-containing protein</fullName>
    </submittedName>
</protein>
<accession>A0A923I785</accession>
<dbReference type="Proteomes" id="UP000659630">
    <property type="component" value="Unassembled WGS sequence"/>
</dbReference>
<gene>
    <name evidence="4" type="ORF">H8S23_08700</name>
</gene>
<dbReference type="NCBIfam" id="TIGR00254">
    <property type="entry name" value="GGDEF"/>
    <property type="match status" value="1"/>
</dbReference>
<comment type="caution">
    <text evidence="4">The sequence shown here is derived from an EMBL/GenBank/DDBJ whole genome shotgun (WGS) entry which is preliminary data.</text>
</comment>
<evidence type="ECO:0000256" key="1">
    <source>
        <dbReference type="SAM" id="Coils"/>
    </source>
</evidence>
<proteinExistence type="predicted"/>
<feature type="transmembrane region" description="Helical" evidence="2">
    <location>
        <begin position="166"/>
        <end position="187"/>
    </location>
</feature>
<dbReference type="InterPro" id="IPR050469">
    <property type="entry name" value="Diguanylate_Cyclase"/>
</dbReference>
<dbReference type="PANTHER" id="PTHR45138">
    <property type="entry name" value="REGULATORY COMPONENTS OF SENSORY TRANSDUCTION SYSTEM"/>
    <property type="match status" value="1"/>
</dbReference>
<feature type="transmembrane region" description="Helical" evidence="2">
    <location>
        <begin position="69"/>
        <end position="92"/>
    </location>
</feature>
<evidence type="ECO:0000313" key="4">
    <source>
        <dbReference type="EMBL" id="MBC5581583.1"/>
    </source>
</evidence>
<dbReference type="AlphaFoldDB" id="A0A923I785"/>
<reference evidence="4" key="1">
    <citation type="submission" date="2020-08" db="EMBL/GenBank/DDBJ databases">
        <title>Genome public.</title>
        <authorList>
            <person name="Liu C."/>
            <person name="Sun Q."/>
        </authorList>
    </citation>
    <scope>NUCLEOTIDE SEQUENCE</scope>
    <source>
        <strain evidence="4">BX8</strain>
    </source>
</reference>
<feature type="transmembrane region" description="Helical" evidence="2">
    <location>
        <begin position="128"/>
        <end position="146"/>
    </location>
</feature>
<dbReference type="EMBL" id="JACONZ010000003">
    <property type="protein sequence ID" value="MBC5581583.1"/>
    <property type="molecule type" value="Genomic_DNA"/>
</dbReference>
<organism evidence="4 5">
    <name type="scientific">Anaerofilum hominis</name>
    <dbReference type="NCBI Taxonomy" id="2763016"/>
    <lineage>
        <taxon>Bacteria</taxon>
        <taxon>Bacillati</taxon>
        <taxon>Bacillota</taxon>
        <taxon>Clostridia</taxon>
        <taxon>Eubacteriales</taxon>
        <taxon>Oscillospiraceae</taxon>
        <taxon>Anaerofilum</taxon>
    </lineage>
</organism>
<feature type="transmembrane region" description="Helical" evidence="2">
    <location>
        <begin position="97"/>
        <end position="116"/>
    </location>
</feature>
<dbReference type="PROSITE" id="PS50887">
    <property type="entry name" value="GGDEF"/>
    <property type="match status" value="1"/>
</dbReference>
<evidence type="ECO:0000259" key="3">
    <source>
        <dbReference type="PROSITE" id="PS50887"/>
    </source>
</evidence>
<feature type="domain" description="GGDEF" evidence="3">
    <location>
        <begin position="277"/>
        <end position="401"/>
    </location>
</feature>
<dbReference type="CDD" id="cd01949">
    <property type="entry name" value="GGDEF"/>
    <property type="match status" value="1"/>
</dbReference>
<sequence>MPTEPGSLIFLFLSFAALILYDLRAFSFSASILQLRPNHRLSKLFSILANCVLLALIFVLGLPMLLSYLILYLVVLLELCMMFQGQAVLLLFGSGNFLFHLMDVQMIAAALYVLLFDISSPEEFFRRYPSSVFLTLLVVTALLEVFRRGVDQTALRLLLKNSGQLLFATTSMSLINVYLLILSVSYSGQAYSALAAVFLLCTGVLLFGAFYTALLHALRMSVLLEYKARSHTLEQKLEQSQEDLDAMQEAATTDALTEVHNRRYGLEALDRQLAAGGPGCVCFVDIDRLKSVNDQYGHDEGDQYILRVVRALSEALSGCDTLARLGGDEFLLLLPGRTEAEADTLLEWVREKLHASATSYRSSISFGVVALQAEERLSAGEALRRADAKMYRDKLSRREGK</sequence>
<keyword evidence="2" id="KW-0812">Transmembrane</keyword>
<feature type="transmembrane region" description="Helical" evidence="2">
    <location>
        <begin position="44"/>
        <end position="63"/>
    </location>
</feature>
<keyword evidence="2" id="KW-0472">Membrane</keyword>
<keyword evidence="5" id="KW-1185">Reference proteome</keyword>
<feature type="coiled-coil region" evidence="1">
    <location>
        <begin position="223"/>
        <end position="250"/>
    </location>
</feature>
<dbReference type="GO" id="GO:0052621">
    <property type="term" value="F:diguanylate cyclase activity"/>
    <property type="evidence" value="ECO:0007669"/>
    <property type="project" value="TreeGrafter"/>
</dbReference>